<dbReference type="Proteomes" id="UP000806077">
    <property type="component" value="Unassembled WGS sequence"/>
</dbReference>
<feature type="transmembrane region" description="Helical" evidence="1">
    <location>
        <begin position="149"/>
        <end position="168"/>
    </location>
</feature>
<evidence type="ECO:0000313" key="2">
    <source>
        <dbReference type="EMBL" id="MBE7695398.1"/>
    </source>
</evidence>
<organism evidence="2 3">
    <name type="scientific">Tenacibaculum finnmarkense genomovar finnmarkense</name>
    <dbReference type="NCBI Taxonomy" id="1458503"/>
    <lineage>
        <taxon>Bacteria</taxon>
        <taxon>Pseudomonadati</taxon>
        <taxon>Bacteroidota</taxon>
        <taxon>Flavobacteriia</taxon>
        <taxon>Flavobacteriales</taxon>
        <taxon>Flavobacteriaceae</taxon>
        <taxon>Tenacibaculum</taxon>
        <taxon>Tenacibaculum finnmarkense</taxon>
    </lineage>
</organism>
<dbReference type="AlphaFoldDB" id="A0AAP1RG64"/>
<sequence>MNLFNEFIRSAVRQIGRDGGKVVSNKIYKNQHGTPIYNSNETTTFLKEEDQEELHIDMSIQKQIKGGGLGIILKGLIIQIIPFGIIAVIYKGIKYLNQKDINIYRRKANRVPDKRHTSGYRTDGYSIVKTNDKRELDNNEINLLKNRGYSYLASVLIFFTLGYLLLYINESPS</sequence>
<gene>
    <name evidence="2" type="ORF">F7645_08190</name>
</gene>
<dbReference type="RefSeq" id="WP_101915819.1">
    <property type="nucleotide sequence ID" value="NZ_JAFMUA010000013.1"/>
</dbReference>
<dbReference type="EMBL" id="WXXV01000009">
    <property type="protein sequence ID" value="MBE7695398.1"/>
    <property type="molecule type" value="Genomic_DNA"/>
</dbReference>
<comment type="caution">
    <text evidence="2">The sequence shown here is derived from an EMBL/GenBank/DDBJ whole genome shotgun (WGS) entry which is preliminary data.</text>
</comment>
<keyword evidence="1" id="KW-1133">Transmembrane helix</keyword>
<evidence type="ECO:0000313" key="3">
    <source>
        <dbReference type="Proteomes" id="UP000806077"/>
    </source>
</evidence>
<feature type="transmembrane region" description="Helical" evidence="1">
    <location>
        <begin position="68"/>
        <end position="90"/>
    </location>
</feature>
<keyword evidence="1" id="KW-0472">Membrane</keyword>
<keyword evidence="3" id="KW-1185">Reference proteome</keyword>
<reference evidence="2 3" key="1">
    <citation type="journal article" date="2020" name="Int. J. Syst. Evol. Microbiol.">
        <title>Tenacibaculum piscium sp. nov., isolated from skin ulcers of sea-farmed fish, and description of Tenacibaculum finnmarkense sp. nov. with subdivision into genomovars finnmarkense and ulcerans.</title>
        <authorList>
            <person name="Olsen A.B."/>
            <person name="Spilsberg B."/>
            <person name="Nilsen H.K."/>
            <person name="Lagesen K."/>
            <person name="Gulla S."/>
            <person name="Avendano-Herrera R."/>
            <person name="Irgang R."/>
            <person name="Duchaud E."/>
            <person name="Colquhoun D.J."/>
        </authorList>
    </citation>
    <scope>NUCLEOTIDE SEQUENCE [LARGE SCALE GENOMIC DNA]</scope>
    <source>
        <strain evidence="2 3">TNO037</strain>
    </source>
</reference>
<proteinExistence type="predicted"/>
<evidence type="ECO:0000256" key="1">
    <source>
        <dbReference type="SAM" id="Phobius"/>
    </source>
</evidence>
<accession>A0AAP1RG64</accession>
<name>A0AAP1RG64_9FLAO</name>
<protein>
    <submittedName>
        <fullName evidence="2">Uncharacterized protein</fullName>
    </submittedName>
</protein>
<keyword evidence="1" id="KW-0812">Transmembrane</keyword>